<evidence type="ECO:0000259" key="3">
    <source>
        <dbReference type="Pfam" id="PF05368"/>
    </source>
</evidence>
<dbReference type="OrthoDB" id="9974981at2759"/>
<keyword evidence="1" id="KW-0521">NADP</keyword>
<dbReference type="SUPFAM" id="SSF51735">
    <property type="entry name" value="NAD(P)-binding Rossmann-fold domains"/>
    <property type="match status" value="1"/>
</dbReference>
<evidence type="ECO:0000256" key="1">
    <source>
        <dbReference type="ARBA" id="ARBA00022857"/>
    </source>
</evidence>
<accession>A0A1T3CQQ2</accession>
<gene>
    <name evidence="4" type="ORF">A0O28_0106190</name>
</gene>
<name>A0A1T3CQQ2_9HYPO</name>
<organism evidence="4 5">
    <name type="scientific">Trichoderma guizhouense</name>
    <dbReference type="NCBI Taxonomy" id="1491466"/>
    <lineage>
        <taxon>Eukaryota</taxon>
        <taxon>Fungi</taxon>
        <taxon>Dikarya</taxon>
        <taxon>Ascomycota</taxon>
        <taxon>Pezizomycotina</taxon>
        <taxon>Sordariomycetes</taxon>
        <taxon>Hypocreomycetidae</taxon>
        <taxon>Hypocreales</taxon>
        <taxon>Hypocreaceae</taxon>
        <taxon>Trichoderma</taxon>
    </lineage>
</organism>
<evidence type="ECO:0000313" key="5">
    <source>
        <dbReference type="Proteomes" id="UP000191004"/>
    </source>
</evidence>
<dbReference type="CDD" id="cd05259">
    <property type="entry name" value="PCBER_SDR_a"/>
    <property type="match status" value="1"/>
</dbReference>
<feature type="domain" description="NmrA-like" evidence="3">
    <location>
        <begin position="5"/>
        <end position="110"/>
    </location>
</feature>
<comment type="caution">
    <text evidence="4">The sequence shown here is derived from an EMBL/GenBank/DDBJ whole genome shotgun (WGS) entry which is preliminary data.</text>
</comment>
<evidence type="ECO:0000313" key="4">
    <source>
        <dbReference type="EMBL" id="OPB43428.1"/>
    </source>
</evidence>
<keyword evidence="2" id="KW-0560">Oxidoreductase</keyword>
<dbReference type="Gene3D" id="3.90.25.10">
    <property type="entry name" value="UDP-galactose 4-epimerase, domain 1"/>
    <property type="match status" value="1"/>
</dbReference>
<reference evidence="4 5" key="1">
    <citation type="submission" date="2016-04" db="EMBL/GenBank/DDBJ databases">
        <title>Multiple horizontal gene transfer events from other fungi enriched the ability of the initially mycotrophic fungus Trichoderma (Ascomycota) to feed on dead plant biomass.</title>
        <authorList>
            <person name="Atanasova L."/>
            <person name="Chenthamara K."/>
            <person name="Zhang J."/>
            <person name="Grujic M."/>
            <person name="Henrissat B."/>
            <person name="Kuo A."/>
            <person name="Aertz A."/>
            <person name="Salamov A."/>
            <person name="Lipzen A."/>
            <person name="Labutti K."/>
            <person name="Barry K."/>
            <person name="Miao Y."/>
            <person name="Rahimi M.J."/>
            <person name="Shen Q."/>
            <person name="Grigoriev I.V."/>
            <person name="Kubicek C.P."/>
            <person name="Druzhinina I.S."/>
        </authorList>
    </citation>
    <scope>NUCLEOTIDE SEQUENCE [LARGE SCALE GENOMIC DNA]</scope>
    <source>
        <strain evidence="4 5">NJAU 4742</strain>
    </source>
</reference>
<evidence type="ECO:0000256" key="2">
    <source>
        <dbReference type="ARBA" id="ARBA00023002"/>
    </source>
</evidence>
<dbReference type="PANTHER" id="PTHR47706">
    <property type="entry name" value="NMRA-LIKE FAMILY PROTEIN"/>
    <property type="match status" value="1"/>
</dbReference>
<dbReference type="EMBL" id="LVVK01000009">
    <property type="protein sequence ID" value="OPB43428.1"/>
    <property type="molecule type" value="Genomic_DNA"/>
</dbReference>
<dbReference type="Pfam" id="PF05368">
    <property type="entry name" value="NmrA"/>
    <property type="match status" value="1"/>
</dbReference>
<proteinExistence type="predicted"/>
<dbReference type="Proteomes" id="UP000191004">
    <property type="component" value="Unassembled WGS sequence"/>
</dbReference>
<dbReference type="GO" id="GO:0016491">
    <property type="term" value="F:oxidoreductase activity"/>
    <property type="evidence" value="ECO:0007669"/>
    <property type="project" value="UniProtKB-KW"/>
</dbReference>
<dbReference type="Gene3D" id="3.40.50.720">
    <property type="entry name" value="NAD(P)-binding Rossmann-like Domain"/>
    <property type="match status" value="1"/>
</dbReference>
<dbReference type="PANTHER" id="PTHR47706:SF9">
    <property type="entry name" value="NMRA-LIKE DOMAIN-CONTAINING PROTEIN-RELATED"/>
    <property type="match status" value="1"/>
</dbReference>
<keyword evidence="5" id="KW-1185">Reference proteome</keyword>
<dbReference type="InterPro" id="IPR051609">
    <property type="entry name" value="NmrA/Isoflavone_reductase-like"/>
</dbReference>
<sequence length="316" mass="34104">MVFTKLIIAGSTGWVADHAIRAILASTKPKFDVTILTRADSGKEVPSRPGANLIAVDYNNHDQLVKIFTGADAILSFISGPPSKIIDKQLLKAAQEAGVRRIFPSEYTLDILHPDAATLLTEGGNWPEDSSPVLTARKFVSLAQEGGPTSFTTLIPSAFMDGWLEGAFGSFDPKNRKVTVVDSGDFTFSGCTLPYLGAAIVAVLQMDEEKTKNKRIRISEIRTTMNEITKTYEEILGTKFEKTHVSSQELLEQRNANLAAGNPFGALFVTILIGAFNGCGAGDLADGLDFDGDGYLTLKKKTLKEMTIEALQKIGA</sequence>
<protein>
    <submittedName>
        <fullName evidence="4">Isoflavone reductase family protein</fullName>
    </submittedName>
</protein>
<dbReference type="AlphaFoldDB" id="A0A1T3CQQ2"/>
<dbReference type="InterPro" id="IPR045312">
    <property type="entry name" value="PCBER-like"/>
</dbReference>
<dbReference type="InterPro" id="IPR036291">
    <property type="entry name" value="NAD(P)-bd_dom_sf"/>
</dbReference>
<dbReference type="InterPro" id="IPR008030">
    <property type="entry name" value="NmrA-like"/>
</dbReference>